<organism evidence="1 2">
    <name type="scientific">Daphnia pulex</name>
    <name type="common">Water flea</name>
    <dbReference type="NCBI Taxonomy" id="6669"/>
    <lineage>
        <taxon>Eukaryota</taxon>
        <taxon>Metazoa</taxon>
        <taxon>Ecdysozoa</taxon>
        <taxon>Arthropoda</taxon>
        <taxon>Crustacea</taxon>
        <taxon>Branchiopoda</taxon>
        <taxon>Diplostraca</taxon>
        <taxon>Cladocera</taxon>
        <taxon>Anomopoda</taxon>
        <taxon>Daphniidae</taxon>
        <taxon>Daphnia</taxon>
    </lineage>
</organism>
<evidence type="ECO:0000313" key="2">
    <source>
        <dbReference type="Proteomes" id="UP000000305"/>
    </source>
</evidence>
<dbReference type="KEGG" id="dpx:DAPPUDRAFT_102497"/>
<dbReference type="AlphaFoldDB" id="E9GGL1"/>
<sequence length="218" mass="24643">MMNIPMKRIQIITDEEEAVDVRNNRITDLVNEKLNYLKLELSTFLEQKEMNCTAVDKSEMSSLYEVVINANQQLTAALERIMKDLAEDPIEKNVHKVVTQLSYSQFGFPYFKDKNGEALSGVSAAPTKENDFVVLDRFQYGKRVAAQCIPLDIPAMCFDNKARYDLNNLPWNKIKFVGGEIALHSPRHKENQTINQTRLAYTDGGPGSNNVGGCSYIT</sequence>
<dbReference type="HOGENOM" id="CLU_1268031_0_0_1"/>
<name>E9GGL1_DAPPU</name>
<reference evidence="1 2" key="1">
    <citation type="journal article" date="2011" name="Science">
        <title>The ecoresponsive genome of Daphnia pulex.</title>
        <authorList>
            <person name="Colbourne J.K."/>
            <person name="Pfrender M.E."/>
            <person name="Gilbert D."/>
            <person name="Thomas W.K."/>
            <person name="Tucker A."/>
            <person name="Oakley T.H."/>
            <person name="Tokishita S."/>
            <person name="Aerts A."/>
            <person name="Arnold G.J."/>
            <person name="Basu M.K."/>
            <person name="Bauer D.J."/>
            <person name="Caceres C.E."/>
            <person name="Carmel L."/>
            <person name="Casola C."/>
            <person name="Choi J.H."/>
            <person name="Detter J.C."/>
            <person name="Dong Q."/>
            <person name="Dusheyko S."/>
            <person name="Eads B.D."/>
            <person name="Frohlich T."/>
            <person name="Geiler-Samerotte K.A."/>
            <person name="Gerlach D."/>
            <person name="Hatcher P."/>
            <person name="Jogdeo S."/>
            <person name="Krijgsveld J."/>
            <person name="Kriventseva E.V."/>
            <person name="Kultz D."/>
            <person name="Laforsch C."/>
            <person name="Lindquist E."/>
            <person name="Lopez J."/>
            <person name="Manak J.R."/>
            <person name="Muller J."/>
            <person name="Pangilinan J."/>
            <person name="Patwardhan R.P."/>
            <person name="Pitluck S."/>
            <person name="Pritham E.J."/>
            <person name="Rechtsteiner A."/>
            <person name="Rho M."/>
            <person name="Rogozin I.B."/>
            <person name="Sakarya O."/>
            <person name="Salamov A."/>
            <person name="Schaack S."/>
            <person name="Shapiro H."/>
            <person name="Shiga Y."/>
            <person name="Skalitzky C."/>
            <person name="Smith Z."/>
            <person name="Souvorov A."/>
            <person name="Sung W."/>
            <person name="Tang Z."/>
            <person name="Tsuchiya D."/>
            <person name="Tu H."/>
            <person name="Vos H."/>
            <person name="Wang M."/>
            <person name="Wolf Y.I."/>
            <person name="Yamagata H."/>
            <person name="Yamada T."/>
            <person name="Ye Y."/>
            <person name="Shaw J.R."/>
            <person name="Andrews J."/>
            <person name="Crease T.J."/>
            <person name="Tang H."/>
            <person name="Lucas S.M."/>
            <person name="Robertson H.M."/>
            <person name="Bork P."/>
            <person name="Koonin E.V."/>
            <person name="Zdobnov E.M."/>
            <person name="Grigoriev I.V."/>
            <person name="Lynch M."/>
            <person name="Boore J.L."/>
        </authorList>
    </citation>
    <scope>NUCLEOTIDE SEQUENCE [LARGE SCALE GENOMIC DNA]</scope>
</reference>
<proteinExistence type="predicted"/>
<dbReference type="EMBL" id="GL732543">
    <property type="protein sequence ID" value="EFX81409.1"/>
    <property type="molecule type" value="Genomic_DNA"/>
</dbReference>
<dbReference type="InParanoid" id="E9GGL1"/>
<dbReference type="Proteomes" id="UP000000305">
    <property type="component" value="Unassembled WGS sequence"/>
</dbReference>
<accession>E9GGL1</accession>
<evidence type="ECO:0000313" key="1">
    <source>
        <dbReference type="EMBL" id="EFX81409.1"/>
    </source>
</evidence>
<keyword evidence="2" id="KW-1185">Reference proteome</keyword>
<protein>
    <submittedName>
        <fullName evidence="1">Uncharacterized protein</fullName>
    </submittedName>
</protein>
<gene>
    <name evidence="1" type="ORF">DAPPUDRAFT_102497</name>
</gene>